<name>A0A084QPE7_STAC4</name>
<feature type="compositionally biased region" description="Basic and acidic residues" evidence="1">
    <location>
        <begin position="107"/>
        <end position="131"/>
    </location>
</feature>
<dbReference type="EMBL" id="KL660551">
    <property type="protein sequence ID" value="KFA65832.1"/>
    <property type="molecule type" value="Genomic_DNA"/>
</dbReference>
<dbReference type="HOGENOM" id="CLU_1441934_0_0_1"/>
<evidence type="ECO:0000256" key="1">
    <source>
        <dbReference type="SAM" id="MobiDB-lite"/>
    </source>
</evidence>
<feature type="compositionally biased region" description="Basic and acidic residues" evidence="1">
    <location>
        <begin position="11"/>
        <end position="20"/>
    </location>
</feature>
<dbReference type="OrthoDB" id="4734761at2759"/>
<organism evidence="2 3">
    <name type="scientific">Stachybotrys chlorohalonatus (strain IBT 40285)</name>
    <dbReference type="NCBI Taxonomy" id="1283841"/>
    <lineage>
        <taxon>Eukaryota</taxon>
        <taxon>Fungi</taxon>
        <taxon>Dikarya</taxon>
        <taxon>Ascomycota</taxon>
        <taxon>Pezizomycotina</taxon>
        <taxon>Sordariomycetes</taxon>
        <taxon>Hypocreomycetidae</taxon>
        <taxon>Hypocreales</taxon>
        <taxon>Stachybotryaceae</taxon>
        <taxon>Stachybotrys</taxon>
    </lineage>
</organism>
<dbReference type="Proteomes" id="UP000028524">
    <property type="component" value="Unassembled WGS sequence"/>
</dbReference>
<reference evidence="2 3" key="1">
    <citation type="journal article" date="2014" name="BMC Genomics">
        <title>Comparative genome sequencing reveals chemotype-specific gene clusters in the toxigenic black mold Stachybotrys.</title>
        <authorList>
            <person name="Semeiks J."/>
            <person name="Borek D."/>
            <person name="Otwinowski Z."/>
            <person name="Grishin N.V."/>
        </authorList>
    </citation>
    <scope>NUCLEOTIDE SEQUENCE [LARGE SCALE GENOMIC DNA]</scope>
    <source>
        <strain evidence="2 3">IBT 40285</strain>
    </source>
</reference>
<evidence type="ECO:0000313" key="3">
    <source>
        <dbReference type="Proteomes" id="UP000028524"/>
    </source>
</evidence>
<protein>
    <submittedName>
        <fullName evidence="2">Uncharacterized protein</fullName>
    </submittedName>
</protein>
<dbReference type="InParanoid" id="A0A084QPE7"/>
<feature type="region of interest" description="Disordered" evidence="1">
    <location>
        <begin position="9"/>
        <end position="40"/>
    </location>
</feature>
<keyword evidence="3" id="KW-1185">Reference proteome</keyword>
<dbReference type="AlphaFoldDB" id="A0A084QPE7"/>
<gene>
    <name evidence="2" type="ORF">S40285_10302</name>
</gene>
<feature type="region of interest" description="Disordered" evidence="1">
    <location>
        <begin position="89"/>
        <end position="154"/>
    </location>
</feature>
<evidence type="ECO:0000313" key="2">
    <source>
        <dbReference type="EMBL" id="KFA65832.1"/>
    </source>
</evidence>
<proteinExistence type="predicted"/>
<sequence length="188" mass="21240">MRGDIFQLETILDHSREKSQARSKTTKPKTIKPTKETPPVSIYNEDDLSHFLFSANSASDHTHYLQAIASAFGDSYPHSLQDYSDECAISTDDEDDDYTSPSTPSRMDAHGLKQSPPKHDTIAITEPKRGSDCQTHTRRMAMSEGEKDKEKPAVASVKPVARIHGGLMSLWPCPIEHLEYDWNERFYD</sequence>
<accession>A0A084QPE7</accession>